<dbReference type="RefSeq" id="WP_281144798.1">
    <property type="nucleotide sequence ID" value="NZ_CP123967.1"/>
</dbReference>
<dbReference type="PROSITE" id="PS01125">
    <property type="entry name" value="ROK"/>
    <property type="match status" value="1"/>
</dbReference>
<dbReference type="InterPro" id="IPR036390">
    <property type="entry name" value="WH_DNA-bd_sf"/>
</dbReference>
<dbReference type="InterPro" id="IPR036388">
    <property type="entry name" value="WH-like_DNA-bd_sf"/>
</dbReference>
<dbReference type="SUPFAM" id="SSF53067">
    <property type="entry name" value="Actin-like ATPase domain"/>
    <property type="match status" value="1"/>
</dbReference>
<dbReference type="EMBL" id="CP123967">
    <property type="protein sequence ID" value="WGT47058.1"/>
    <property type="molecule type" value="Genomic_DNA"/>
</dbReference>
<name>A0ABY8PX52_9ACTN</name>
<dbReference type="Gene3D" id="1.10.10.10">
    <property type="entry name" value="Winged helix-like DNA-binding domain superfamily/Winged helix DNA-binding domain"/>
    <property type="match status" value="1"/>
</dbReference>
<dbReference type="InterPro" id="IPR049874">
    <property type="entry name" value="ROK_cs"/>
</dbReference>
<dbReference type="PANTHER" id="PTHR18964:SF173">
    <property type="entry name" value="GLUCOKINASE"/>
    <property type="match status" value="1"/>
</dbReference>
<dbReference type="InterPro" id="IPR011991">
    <property type="entry name" value="ArsR-like_HTH"/>
</dbReference>
<gene>
    <name evidence="2" type="ORF">QH948_13235</name>
</gene>
<dbReference type="InterPro" id="IPR043129">
    <property type="entry name" value="ATPase_NBD"/>
</dbReference>
<dbReference type="Gene3D" id="3.30.420.40">
    <property type="match status" value="2"/>
</dbReference>
<dbReference type="SUPFAM" id="SSF46785">
    <property type="entry name" value="Winged helix' DNA-binding domain"/>
    <property type="match status" value="1"/>
</dbReference>
<comment type="similarity">
    <text evidence="1">Belongs to the ROK (NagC/XylR) family.</text>
</comment>
<proteinExistence type="inferred from homology"/>
<keyword evidence="3" id="KW-1185">Reference proteome</keyword>
<organism evidence="2 3">
    <name type="scientific">Tessaracoccus lacteus</name>
    <dbReference type="NCBI Taxonomy" id="3041766"/>
    <lineage>
        <taxon>Bacteria</taxon>
        <taxon>Bacillati</taxon>
        <taxon>Actinomycetota</taxon>
        <taxon>Actinomycetes</taxon>
        <taxon>Propionibacteriales</taxon>
        <taxon>Propionibacteriaceae</taxon>
        <taxon>Tessaracoccus</taxon>
    </lineage>
</organism>
<dbReference type="Pfam" id="PF00480">
    <property type="entry name" value="ROK"/>
    <property type="match status" value="1"/>
</dbReference>
<evidence type="ECO:0000313" key="2">
    <source>
        <dbReference type="EMBL" id="WGT47058.1"/>
    </source>
</evidence>
<dbReference type="PANTHER" id="PTHR18964">
    <property type="entry name" value="ROK (REPRESSOR, ORF, KINASE) FAMILY"/>
    <property type="match status" value="1"/>
</dbReference>
<dbReference type="Proteomes" id="UP001244136">
    <property type="component" value="Chromosome"/>
</dbReference>
<evidence type="ECO:0000256" key="1">
    <source>
        <dbReference type="ARBA" id="ARBA00006479"/>
    </source>
</evidence>
<dbReference type="CDD" id="cd00090">
    <property type="entry name" value="HTH_ARSR"/>
    <property type="match status" value="1"/>
</dbReference>
<evidence type="ECO:0000313" key="3">
    <source>
        <dbReference type="Proteomes" id="UP001244136"/>
    </source>
</evidence>
<dbReference type="Pfam" id="PF12840">
    <property type="entry name" value="HTH_20"/>
    <property type="match status" value="1"/>
</dbReference>
<sequence>METQHAPGSAGHVLSILRDLRPRTRSQLADLTGQARTTVSQRLDLLLDAGLIREAEHSAATRGRPSAAFEFDVEGNHALAVDLGANHATYAVTDFSGRVLADASDDVSIAEGPAVVMELVVSRLGELVSGAGIAPGSVRTAGVGLPGPVDHASGLPASPPIMPGWDGYDARGRISARIGCPVFVDNDANVMALGERAAAHPGVDDLLFVKLGTGIGAGIISGGRLLHGADGAAGDLGHAYSPAADGRPCRCGNRGCLETVAGGLAITQALQAEGLDVQTPRDVVESVRRGDLRAVRALRTAGRAIGDVLATCTALFNPAVVVLGGEIVAAGEPVLAGVRESVFARTLPLASRGLQITVAQAGSLGGVRGAAQLAIDGALSPGALEAILDHSLAS</sequence>
<dbReference type="InterPro" id="IPR000600">
    <property type="entry name" value="ROK"/>
</dbReference>
<accession>A0ABY8PX52</accession>
<protein>
    <submittedName>
        <fullName evidence="2">ROK family transcriptional regulator</fullName>
    </submittedName>
</protein>
<reference evidence="2 3" key="1">
    <citation type="journal article" date="2008" name="Int. J. Syst. Evol. Microbiol.">
        <title>Tessaracoccus flavescens sp. nov., isolated from marine sediment.</title>
        <authorList>
            <person name="Lee D.W."/>
            <person name="Lee S.D."/>
        </authorList>
    </citation>
    <scope>NUCLEOTIDE SEQUENCE [LARGE SCALE GENOMIC DNA]</scope>
    <source>
        <strain evidence="2 3">T21</strain>
    </source>
</reference>